<dbReference type="Proteomes" id="UP000313066">
    <property type="component" value="Unassembled WGS sequence"/>
</dbReference>
<gene>
    <name evidence="2" type="ORF">FH610_038975</name>
</gene>
<evidence type="ECO:0000256" key="1">
    <source>
        <dbReference type="SAM" id="Phobius"/>
    </source>
</evidence>
<feature type="transmembrane region" description="Helical" evidence="1">
    <location>
        <begin position="256"/>
        <end position="278"/>
    </location>
</feature>
<keyword evidence="1" id="KW-0812">Transmembrane</keyword>
<reference evidence="2 3" key="1">
    <citation type="submission" date="2019-10" db="EMBL/GenBank/DDBJ databases">
        <title>Nonomuraea sp. nov., isolated from Phyllanthus amarus.</title>
        <authorList>
            <person name="Klykleung N."/>
            <person name="Tanasupawat S."/>
        </authorList>
    </citation>
    <scope>NUCLEOTIDE SEQUENCE [LARGE SCALE GENOMIC DNA]</scope>
    <source>
        <strain evidence="2 3">CR1-09</strain>
    </source>
</reference>
<keyword evidence="1" id="KW-0472">Membrane</keyword>
<feature type="transmembrane region" description="Helical" evidence="1">
    <location>
        <begin position="199"/>
        <end position="217"/>
    </location>
</feature>
<feature type="transmembrane region" description="Helical" evidence="1">
    <location>
        <begin position="229"/>
        <end position="250"/>
    </location>
</feature>
<feature type="transmembrane region" description="Helical" evidence="1">
    <location>
        <begin position="116"/>
        <end position="138"/>
    </location>
</feature>
<feature type="transmembrane region" description="Helical" evidence="1">
    <location>
        <begin position="90"/>
        <end position="110"/>
    </location>
</feature>
<keyword evidence="1" id="KW-1133">Transmembrane helix</keyword>
<feature type="transmembrane region" description="Helical" evidence="1">
    <location>
        <begin position="159"/>
        <end position="179"/>
    </location>
</feature>
<name>A0A5N6B5P8_9ACTN</name>
<dbReference type="EMBL" id="VDMA02000033">
    <property type="protein sequence ID" value="KAB8176044.1"/>
    <property type="molecule type" value="Genomic_DNA"/>
</dbReference>
<protein>
    <submittedName>
        <fullName evidence="2">Uncharacterized protein</fullName>
    </submittedName>
</protein>
<dbReference type="RefSeq" id="WP_139580259.1">
    <property type="nucleotide sequence ID" value="NZ_VDMA02000033.1"/>
</dbReference>
<proteinExistence type="predicted"/>
<organism evidence="2 3">
    <name type="scientific">Microbispora catharanthi</name>
    <dbReference type="NCBI Taxonomy" id="1712871"/>
    <lineage>
        <taxon>Bacteria</taxon>
        <taxon>Bacillati</taxon>
        <taxon>Actinomycetota</taxon>
        <taxon>Actinomycetes</taxon>
        <taxon>Streptosporangiales</taxon>
        <taxon>Streptosporangiaceae</taxon>
        <taxon>Microbispora</taxon>
    </lineage>
</organism>
<sequence length="300" mass="31762">MTTLDARPAPAASTAWPGRAVVWLRLSLTAALLAAAGNIYALFDLEGVYGRETSAFVDQAIAQDAVDLVVVSPAIAVLVLLALRGSLRAYLTWLGAVAFTTYNYVVYTLSVHVGPLFLVWVAVLGLSAFSLIGGLAALDARAVAAWFGQTSRRPAGWSLIIVAALFTLLWLKDIVPAILAGRLPQSVSELALPSSPVHVLDLSFFLPAAFVTGVLLLRGRPWPHTTAPGLLAFLALTGLPIMVTPFAAQARGDEPAWAVLPPIAVITIACLAVLARLTRTRGPKVLRRDGFGLRSSHTSE</sequence>
<accession>A0A5N6B5P8</accession>
<feature type="transmembrane region" description="Helical" evidence="1">
    <location>
        <begin position="21"/>
        <end position="41"/>
    </location>
</feature>
<evidence type="ECO:0000313" key="3">
    <source>
        <dbReference type="Proteomes" id="UP000313066"/>
    </source>
</evidence>
<comment type="caution">
    <text evidence="2">The sequence shown here is derived from an EMBL/GenBank/DDBJ whole genome shotgun (WGS) entry which is preliminary data.</text>
</comment>
<feature type="transmembrane region" description="Helical" evidence="1">
    <location>
        <begin position="61"/>
        <end position="83"/>
    </location>
</feature>
<dbReference type="AlphaFoldDB" id="A0A5N6B5P8"/>
<evidence type="ECO:0000313" key="2">
    <source>
        <dbReference type="EMBL" id="KAB8176044.1"/>
    </source>
</evidence>
<keyword evidence="3" id="KW-1185">Reference proteome</keyword>